<feature type="active site" description="Tele-phosphohistidine intermediate" evidence="4">
    <location>
        <position position="10"/>
    </location>
</feature>
<dbReference type="Gene3D" id="3.40.50.1240">
    <property type="entry name" value="Phosphoglycerate mutase-like"/>
    <property type="match status" value="1"/>
</dbReference>
<dbReference type="InterPro" id="IPR001345">
    <property type="entry name" value="PG/BPGM_mutase_AS"/>
</dbReference>
<dbReference type="NCBIfam" id="TIGR01258">
    <property type="entry name" value="pgm_1"/>
    <property type="match status" value="1"/>
</dbReference>
<dbReference type="CDD" id="cd07067">
    <property type="entry name" value="HP_PGM_like"/>
    <property type="match status" value="1"/>
</dbReference>
<evidence type="ECO:0000256" key="6">
    <source>
        <dbReference type="PIRSR" id="PIRSR613078-3"/>
    </source>
</evidence>
<reference evidence="8" key="1">
    <citation type="submission" date="2017-08" db="EMBL/GenBank/DDBJ databases">
        <title>Genomes of multiple Clavibacter strains from different subspecies.</title>
        <authorList>
            <person name="Yuan X.-K."/>
            <person name="Li X.-S."/>
            <person name="Nie J."/>
            <person name="De Boer S.H."/>
        </authorList>
    </citation>
    <scope>NUCLEOTIDE SEQUENCE [LARGE SCALE GENOMIC DNA]</scope>
    <source>
        <strain evidence="8">ATCC 33566</strain>
    </source>
</reference>
<feature type="site" description="Transition state stabilizer" evidence="6">
    <location>
        <position position="182"/>
    </location>
</feature>
<dbReference type="GO" id="GO:0006096">
    <property type="term" value="P:glycolytic process"/>
    <property type="evidence" value="ECO:0007669"/>
    <property type="project" value="UniProtKB-UniPathway"/>
</dbReference>
<keyword evidence="3" id="KW-0413">Isomerase</keyword>
<evidence type="ECO:0000256" key="3">
    <source>
        <dbReference type="ARBA" id="ARBA00023235"/>
    </source>
</evidence>
<comment type="caution">
    <text evidence="8">The sequence shown here is derived from an EMBL/GenBank/DDBJ whole genome shotgun (WGS) entry which is preliminary data.</text>
</comment>
<dbReference type="EMBL" id="MZMQ01000002">
    <property type="protein sequence ID" value="OQJ61416.1"/>
    <property type="molecule type" value="Genomic_DNA"/>
</dbReference>
<name>A0A225CG83_9MICO</name>
<evidence type="ECO:0000313" key="9">
    <source>
        <dbReference type="Proteomes" id="UP000215316"/>
    </source>
</evidence>
<evidence type="ECO:0000256" key="1">
    <source>
        <dbReference type="ARBA" id="ARBA00006717"/>
    </source>
</evidence>
<feature type="binding site" evidence="5">
    <location>
        <position position="98"/>
    </location>
    <ligand>
        <name>substrate</name>
    </ligand>
</feature>
<dbReference type="GO" id="GO:0004619">
    <property type="term" value="F:phosphoglycerate mutase activity"/>
    <property type="evidence" value="ECO:0007669"/>
    <property type="project" value="UniProtKB-EC"/>
</dbReference>
<dbReference type="AlphaFoldDB" id="A0A225CG83"/>
<feature type="binding site" evidence="5">
    <location>
        <begin position="114"/>
        <end position="115"/>
    </location>
    <ligand>
        <name>substrate</name>
    </ligand>
</feature>
<feature type="active site" description="Proton donor/acceptor" evidence="4">
    <location>
        <position position="87"/>
    </location>
</feature>
<dbReference type="InterPro" id="IPR029033">
    <property type="entry name" value="His_PPase_superfam"/>
</dbReference>
<gene>
    <name evidence="8" type="ORF">B5P24_15470</name>
</gene>
<evidence type="ECO:0000256" key="2">
    <source>
        <dbReference type="ARBA" id="ARBA00023152"/>
    </source>
</evidence>
<proteinExistence type="inferred from homology"/>
<dbReference type="EC" id="5.4.2.11" evidence="7"/>
<feature type="binding site" evidence="5">
    <location>
        <position position="61"/>
    </location>
    <ligand>
        <name>substrate</name>
    </ligand>
</feature>
<dbReference type="UniPathway" id="UPA00109">
    <property type="reaction ID" value="UER00186"/>
</dbReference>
<dbReference type="PANTHER" id="PTHR11931">
    <property type="entry name" value="PHOSPHOGLYCERATE MUTASE"/>
    <property type="match status" value="1"/>
</dbReference>
<keyword evidence="2" id="KW-0324">Glycolysis</keyword>
<evidence type="ECO:0000256" key="7">
    <source>
        <dbReference type="RuleBase" id="RU004512"/>
    </source>
</evidence>
<feature type="binding site" evidence="5">
    <location>
        <begin position="183"/>
        <end position="184"/>
    </location>
    <ligand>
        <name>substrate</name>
    </ligand>
</feature>
<keyword evidence="9" id="KW-1185">Reference proteome</keyword>
<sequence length="247" mass="26915">MMGLLVLLRHGESTANAAGIFTGLQDVPLTRQGVAEARRAGSAMARQGIRPDLVLTSTLQRSIHTAEVVTDVLGLDVRTEQRWELNERNYGALTGMTKAHARTVLGEERFFAVRRTRTGRPPRMSVTAWMRLRRTPALRNLPWAAVRRTEALADVILRVQPFLVAQVLPELRLGRTVVLIAHGNSLRAVCACVDELTDGELAQLNLPTAQPLMYRFDAATGFGPRGGEYIDPDAQEAAAAVAAEGGT</sequence>
<evidence type="ECO:0000313" key="8">
    <source>
        <dbReference type="EMBL" id="OQJ61416.1"/>
    </source>
</evidence>
<dbReference type="PROSITE" id="PS00175">
    <property type="entry name" value="PG_MUTASE"/>
    <property type="match status" value="1"/>
</dbReference>
<accession>A0A225CG83</accession>
<dbReference type="Proteomes" id="UP000215316">
    <property type="component" value="Unassembled WGS sequence"/>
</dbReference>
<dbReference type="SUPFAM" id="SSF53254">
    <property type="entry name" value="Phosphoglycerate mutase-like"/>
    <property type="match status" value="1"/>
</dbReference>
<organism evidence="8 9">
    <name type="scientific">Clavibacter tessellarius</name>
    <dbReference type="NCBI Taxonomy" id="31965"/>
    <lineage>
        <taxon>Bacteria</taxon>
        <taxon>Bacillati</taxon>
        <taxon>Actinomycetota</taxon>
        <taxon>Actinomycetes</taxon>
        <taxon>Micrococcales</taxon>
        <taxon>Microbacteriaceae</taxon>
        <taxon>Clavibacter</taxon>
    </lineage>
</organism>
<protein>
    <recommendedName>
        <fullName evidence="7">2,3-bisphosphoglycerate-dependent phosphoglycerate mutase</fullName>
        <ecNumber evidence="7">5.4.2.11</ecNumber>
    </recommendedName>
</protein>
<dbReference type="InterPro" id="IPR013078">
    <property type="entry name" value="His_Pase_superF_clade-1"/>
</dbReference>
<dbReference type="Pfam" id="PF00300">
    <property type="entry name" value="His_Phos_1"/>
    <property type="match status" value="1"/>
</dbReference>
<dbReference type="PIRSF" id="PIRSF000709">
    <property type="entry name" value="6PFK_2-Ptase"/>
    <property type="match status" value="1"/>
</dbReference>
<dbReference type="SMART" id="SM00855">
    <property type="entry name" value="PGAM"/>
    <property type="match status" value="1"/>
</dbReference>
<dbReference type="InterPro" id="IPR005952">
    <property type="entry name" value="Phosphogly_mut1"/>
</dbReference>
<comment type="similarity">
    <text evidence="1">Belongs to the phosphoglycerate mutase family. BPG-dependent PGAM subfamily.</text>
</comment>
<evidence type="ECO:0000256" key="4">
    <source>
        <dbReference type="PIRSR" id="PIRSR613078-1"/>
    </source>
</evidence>
<feature type="binding site" evidence="5">
    <location>
        <begin position="9"/>
        <end position="16"/>
    </location>
    <ligand>
        <name>substrate</name>
    </ligand>
</feature>
<feature type="binding site" evidence="5">
    <location>
        <begin position="87"/>
        <end position="90"/>
    </location>
    <ligand>
        <name>substrate</name>
    </ligand>
</feature>
<evidence type="ECO:0000256" key="5">
    <source>
        <dbReference type="PIRSR" id="PIRSR613078-2"/>
    </source>
</evidence>
<comment type="pathway">
    <text evidence="7">Carbohydrate degradation; glycolysis; pyruvate from D-glyceraldehyde 3-phosphate: step 3/5.</text>
</comment>
<feature type="binding site" evidence="5">
    <location>
        <begin position="22"/>
        <end position="23"/>
    </location>
    <ligand>
        <name>substrate</name>
    </ligand>
</feature>
<comment type="catalytic activity">
    <reaction evidence="7">
        <text>(2R)-2-phosphoglycerate = (2R)-3-phosphoglycerate</text>
        <dbReference type="Rhea" id="RHEA:15901"/>
        <dbReference type="ChEBI" id="CHEBI:58272"/>
        <dbReference type="ChEBI" id="CHEBI:58289"/>
        <dbReference type="EC" id="5.4.2.11"/>
    </reaction>
</comment>
<dbReference type="OrthoDB" id="9781415at2"/>
<comment type="function">
    <text evidence="7">Catalyzes the interconversion of 2-phosphoglycerate and 3-phosphoglycerate.</text>
</comment>